<dbReference type="SMART" id="SM00471">
    <property type="entry name" value="HDc"/>
    <property type="match status" value="1"/>
</dbReference>
<gene>
    <name evidence="2" type="ORF">IO98_02265</name>
</gene>
<dbReference type="STRING" id="29354.IO98_02265"/>
<comment type="caution">
    <text evidence="2">The sequence shown here is derived from an EMBL/GenBank/DDBJ whole genome shotgun (WGS) entry which is preliminary data.</text>
</comment>
<keyword evidence="2" id="KW-0378">Hydrolase</keyword>
<dbReference type="InterPro" id="IPR006674">
    <property type="entry name" value="HD_domain"/>
</dbReference>
<dbReference type="PANTHER" id="PTHR46246">
    <property type="entry name" value="GUANOSINE-3',5'-BIS(DIPHOSPHATE) 3'-PYROPHOSPHOHYDROLASE MESH1"/>
    <property type="match status" value="1"/>
</dbReference>
<dbReference type="OrthoDB" id="9802385at2"/>
<evidence type="ECO:0000259" key="1">
    <source>
        <dbReference type="PROSITE" id="PS51831"/>
    </source>
</evidence>
<dbReference type="PROSITE" id="PS51831">
    <property type="entry name" value="HD"/>
    <property type="match status" value="1"/>
</dbReference>
<feature type="domain" description="HD" evidence="1">
    <location>
        <begin position="25"/>
        <end position="118"/>
    </location>
</feature>
<evidence type="ECO:0000313" key="2">
    <source>
        <dbReference type="EMBL" id="KEZ91525.1"/>
    </source>
</evidence>
<accession>A0A084JRE1</accession>
<dbReference type="Gene3D" id="1.10.3210.10">
    <property type="entry name" value="Hypothetical protein af1432"/>
    <property type="match status" value="1"/>
</dbReference>
<dbReference type="RefSeq" id="WP_038277507.1">
    <property type="nucleotide sequence ID" value="NZ_JPME01000003.1"/>
</dbReference>
<evidence type="ECO:0000313" key="3">
    <source>
        <dbReference type="Proteomes" id="UP000028525"/>
    </source>
</evidence>
<dbReference type="SUPFAM" id="SSF109604">
    <property type="entry name" value="HD-domain/PDEase-like"/>
    <property type="match status" value="1"/>
</dbReference>
<dbReference type="InterPro" id="IPR052194">
    <property type="entry name" value="MESH1"/>
</dbReference>
<dbReference type="InterPro" id="IPR003607">
    <property type="entry name" value="HD/PDEase_dom"/>
</dbReference>
<sequence length="176" mass="20332">MVEKAVAFATKSHEGTFRKGTKIPYIVHPLETAVIVALMVTDEELICAALLHDVVEDTGVTEEELKEKFGLRVAELVMEETEDKTKCWKERKCATLDHLEQASRESKILVLADKLSNLRSTARDYFLVGDDLWQRFNEKNKSEHAWYYKGVAKRLTGLEEFPAYQEYIKLCERVFE</sequence>
<dbReference type="GO" id="GO:0008893">
    <property type="term" value="F:guanosine-3',5'-bis(diphosphate) 3'-diphosphatase activity"/>
    <property type="evidence" value="ECO:0007669"/>
    <property type="project" value="TreeGrafter"/>
</dbReference>
<protein>
    <submittedName>
        <fullName evidence="2">Phosphohydrolase</fullName>
    </submittedName>
</protein>
<keyword evidence="3" id="KW-1185">Reference proteome</keyword>
<proteinExistence type="predicted"/>
<dbReference type="AlphaFoldDB" id="A0A084JRE1"/>
<dbReference type="PANTHER" id="PTHR46246:SF1">
    <property type="entry name" value="GUANOSINE-3',5'-BIS(DIPHOSPHATE) 3'-PYROPHOSPHOHYDROLASE MESH1"/>
    <property type="match status" value="1"/>
</dbReference>
<dbReference type="Pfam" id="PF13328">
    <property type="entry name" value="HD_4"/>
    <property type="match status" value="1"/>
</dbReference>
<dbReference type="Proteomes" id="UP000028525">
    <property type="component" value="Unassembled WGS sequence"/>
</dbReference>
<reference evidence="2 3" key="1">
    <citation type="submission" date="2014-07" db="EMBL/GenBank/DDBJ databases">
        <title>Draft genome of Clostridium celerecrescens 152B isolated from sediments associated with methane hydrate from Krishna Godavari basin.</title>
        <authorList>
            <person name="Honkalas V.S."/>
            <person name="Dabir A.P."/>
            <person name="Arora P."/>
            <person name="Dhakephalkar P.K."/>
        </authorList>
    </citation>
    <scope>NUCLEOTIDE SEQUENCE [LARGE SCALE GENOMIC DNA]</scope>
    <source>
        <strain evidence="2 3">152B</strain>
    </source>
</reference>
<name>A0A084JRE1_9FIRM</name>
<organism evidence="2 3">
    <name type="scientific">Lacrimispora celerecrescens</name>
    <dbReference type="NCBI Taxonomy" id="29354"/>
    <lineage>
        <taxon>Bacteria</taxon>
        <taxon>Bacillati</taxon>
        <taxon>Bacillota</taxon>
        <taxon>Clostridia</taxon>
        <taxon>Lachnospirales</taxon>
        <taxon>Lachnospiraceae</taxon>
        <taxon>Lacrimispora</taxon>
    </lineage>
</organism>
<dbReference type="CDD" id="cd00077">
    <property type="entry name" value="HDc"/>
    <property type="match status" value="1"/>
</dbReference>
<dbReference type="EMBL" id="JPME01000003">
    <property type="protein sequence ID" value="KEZ91525.1"/>
    <property type="molecule type" value="Genomic_DNA"/>
</dbReference>